<dbReference type="InterPro" id="IPR036028">
    <property type="entry name" value="SH3-like_dom_sf"/>
</dbReference>
<dbReference type="RefSeq" id="XP_005092858.1">
    <property type="nucleotide sequence ID" value="XM_005092801.3"/>
</dbReference>
<dbReference type="PRINTS" id="PR00452">
    <property type="entry name" value="SH3DOMAIN"/>
</dbReference>
<organism evidence="7 8">
    <name type="scientific">Aplysia californica</name>
    <name type="common">California sea hare</name>
    <dbReference type="NCBI Taxonomy" id="6500"/>
    <lineage>
        <taxon>Eukaryota</taxon>
        <taxon>Metazoa</taxon>
        <taxon>Spiralia</taxon>
        <taxon>Lophotrochozoa</taxon>
        <taxon>Mollusca</taxon>
        <taxon>Gastropoda</taxon>
        <taxon>Heterobranchia</taxon>
        <taxon>Euthyneura</taxon>
        <taxon>Tectipleura</taxon>
        <taxon>Aplysiida</taxon>
        <taxon>Aplysioidea</taxon>
        <taxon>Aplysiidae</taxon>
        <taxon>Aplysia</taxon>
    </lineage>
</organism>
<evidence type="ECO:0000259" key="5">
    <source>
        <dbReference type="PROSITE" id="PS50001"/>
    </source>
</evidence>
<keyword evidence="7" id="KW-1185">Reference proteome</keyword>
<accession>A0ABM0JG18</accession>
<feature type="domain" description="SH3" evidence="6">
    <location>
        <begin position="157"/>
        <end position="216"/>
    </location>
</feature>
<dbReference type="Pfam" id="PF00018">
    <property type="entry name" value="SH3_1"/>
    <property type="match status" value="2"/>
</dbReference>
<evidence type="ECO:0000313" key="7">
    <source>
        <dbReference type="Proteomes" id="UP000694888"/>
    </source>
</evidence>
<dbReference type="InterPro" id="IPR001452">
    <property type="entry name" value="SH3_domain"/>
</dbReference>
<dbReference type="Gene3D" id="3.30.505.10">
    <property type="entry name" value="SH2 domain"/>
    <property type="match status" value="1"/>
</dbReference>
<evidence type="ECO:0000313" key="8">
    <source>
        <dbReference type="RefSeq" id="XP_005092858.1"/>
    </source>
</evidence>
<dbReference type="CDD" id="cd11804">
    <property type="entry name" value="SH3_GRB2_like_N"/>
    <property type="match status" value="1"/>
</dbReference>
<dbReference type="CDD" id="cd09941">
    <property type="entry name" value="SH2_Grb2_like"/>
    <property type="match status" value="1"/>
</dbReference>
<proteinExistence type="predicted"/>
<dbReference type="SUPFAM" id="SSF55550">
    <property type="entry name" value="SH2 domain"/>
    <property type="match status" value="1"/>
</dbReference>
<dbReference type="SMART" id="SM00252">
    <property type="entry name" value="SH2"/>
    <property type="match status" value="1"/>
</dbReference>
<dbReference type="PRINTS" id="PR00499">
    <property type="entry name" value="P67PHOX"/>
</dbReference>
<feature type="domain" description="SH2" evidence="5">
    <location>
        <begin position="60"/>
        <end position="161"/>
    </location>
</feature>
<dbReference type="InterPro" id="IPR043539">
    <property type="entry name" value="Grb2-like"/>
</dbReference>
<dbReference type="Proteomes" id="UP000694888">
    <property type="component" value="Unplaced"/>
</dbReference>
<dbReference type="PROSITE" id="PS50002">
    <property type="entry name" value="SH3"/>
    <property type="match status" value="2"/>
</dbReference>
<keyword evidence="8" id="KW-0675">Receptor</keyword>
<name>A0ABM0JG18_APLCA</name>
<dbReference type="SUPFAM" id="SSF50044">
    <property type="entry name" value="SH3-domain"/>
    <property type="match status" value="2"/>
</dbReference>
<keyword evidence="1 4" id="KW-0728">SH3 domain</keyword>
<dbReference type="PANTHER" id="PTHR46037">
    <property type="entry name" value="PROTEIN ENHANCER OF SEVENLESS 2B"/>
    <property type="match status" value="1"/>
</dbReference>
<evidence type="ECO:0000256" key="2">
    <source>
        <dbReference type="ARBA" id="ARBA00022999"/>
    </source>
</evidence>
<keyword evidence="2 3" id="KW-0727">SH2 domain</keyword>
<dbReference type="Gene3D" id="2.30.30.40">
    <property type="entry name" value="SH3 Domains"/>
    <property type="match status" value="2"/>
</dbReference>
<evidence type="ECO:0000256" key="4">
    <source>
        <dbReference type="PROSITE-ProRule" id="PRU00192"/>
    </source>
</evidence>
<evidence type="ECO:0000256" key="1">
    <source>
        <dbReference type="ARBA" id="ARBA00022443"/>
    </source>
</evidence>
<sequence>MEAVALHPFTATADDELSFKKGNTLKILSTFDDKNWYKAELNGKEGYVPHNYIEMCPHSWYVGKVSRSKAEEMLLQTEQPDGAFLVRNSESAPGEFSITVKFQNGVQHFKVLRDGGGKYFLWVVKFNSINELVNYHRTATVSRSHDIYFKDMVNHDLEVPKVRAIFDFDAQGSDELGFRKGDVIKVTQKVDSSWWRGELKGQEGMFPVTYVERILVD</sequence>
<protein>
    <submittedName>
        <fullName evidence="8">Growth factor receptor-bound protein 2</fullName>
    </submittedName>
</protein>
<dbReference type="GeneID" id="101853529"/>
<dbReference type="Pfam" id="PF00017">
    <property type="entry name" value="SH2"/>
    <property type="match status" value="1"/>
</dbReference>
<dbReference type="InterPro" id="IPR000980">
    <property type="entry name" value="SH2"/>
</dbReference>
<gene>
    <name evidence="8" type="primary">LOC101853529</name>
</gene>
<dbReference type="InterPro" id="IPR036860">
    <property type="entry name" value="SH2_dom_sf"/>
</dbReference>
<dbReference type="PRINTS" id="PR00401">
    <property type="entry name" value="SH2DOMAIN"/>
</dbReference>
<evidence type="ECO:0000256" key="3">
    <source>
        <dbReference type="PROSITE-ProRule" id="PRU00191"/>
    </source>
</evidence>
<feature type="domain" description="SH3" evidence="6">
    <location>
        <begin position="1"/>
        <end position="58"/>
    </location>
</feature>
<reference evidence="8" key="1">
    <citation type="submission" date="2025-08" db="UniProtKB">
        <authorList>
            <consortium name="RefSeq"/>
        </authorList>
    </citation>
    <scope>IDENTIFICATION</scope>
</reference>
<dbReference type="SMART" id="SM00326">
    <property type="entry name" value="SH3"/>
    <property type="match status" value="2"/>
</dbReference>
<evidence type="ECO:0000259" key="6">
    <source>
        <dbReference type="PROSITE" id="PS50002"/>
    </source>
</evidence>
<dbReference type="PROSITE" id="PS50001">
    <property type="entry name" value="SH2"/>
    <property type="match status" value="1"/>
</dbReference>